<dbReference type="Proteomes" id="UP000076623">
    <property type="component" value="Chromosome"/>
</dbReference>
<evidence type="ECO:0000313" key="2">
    <source>
        <dbReference type="EMBL" id="ANC77224.1"/>
    </source>
</evidence>
<keyword evidence="3" id="KW-1185">Reference proteome</keyword>
<accession>A0A160IM79</accession>
<sequence length="94" mass="10993">MNTLSRFFFKRSKNDIGELCGLIVILTIFQFVDFKSIWEKPITFILVILGSATLYRILVEIFEKILGDKNKVVGSRYTFITIFVFVFLVNFIDK</sequence>
<evidence type="ECO:0000313" key="3">
    <source>
        <dbReference type="Proteomes" id="UP000076623"/>
    </source>
</evidence>
<proteinExistence type="predicted"/>
<feature type="transmembrane region" description="Helical" evidence="1">
    <location>
        <begin position="16"/>
        <end position="32"/>
    </location>
</feature>
<keyword evidence="1" id="KW-0472">Membrane</keyword>
<organism evidence="2 3">
    <name type="scientific">Fictibacillus phosphorivorans</name>
    <dbReference type="NCBI Taxonomy" id="1221500"/>
    <lineage>
        <taxon>Bacteria</taxon>
        <taxon>Bacillati</taxon>
        <taxon>Bacillota</taxon>
        <taxon>Bacilli</taxon>
        <taxon>Bacillales</taxon>
        <taxon>Fictibacillaceae</taxon>
        <taxon>Fictibacillus</taxon>
    </lineage>
</organism>
<dbReference type="EMBL" id="CP015378">
    <property type="protein sequence ID" value="ANC77224.1"/>
    <property type="molecule type" value="Genomic_DNA"/>
</dbReference>
<evidence type="ECO:0000256" key="1">
    <source>
        <dbReference type="SAM" id="Phobius"/>
    </source>
</evidence>
<dbReference type="RefSeq" id="WP_066394527.1">
    <property type="nucleotide sequence ID" value="NZ_CP015378.1"/>
</dbReference>
<keyword evidence="1" id="KW-1133">Transmembrane helix</keyword>
<protein>
    <submittedName>
        <fullName evidence="2">Uncharacterized protein</fullName>
    </submittedName>
</protein>
<dbReference type="KEGG" id="fpn:ABE65_010585"/>
<reference evidence="2 3" key="1">
    <citation type="submission" date="2016-04" db="EMBL/GenBank/DDBJ databases">
        <title>Complete genome sequence of Fictibacillus phosphorivorans G25-29, a strain toxic to nematodes.</title>
        <authorList>
            <person name="Zheng Z."/>
        </authorList>
    </citation>
    <scope>NUCLEOTIDE SEQUENCE [LARGE SCALE GENOMIC DNA]</scope>
    <source>
        <strain evidence="2 3">G25-29</strain>
    </source>
</reference>
<dbReference type="AlphaFoldDB" id="A0A160IM79"/>
<name>A0A160IM79_9BACL</name>
<gene>
    <name evidence="2" type="ORF">ABE65_010585</name>
</gene>
<dbReference type="STRING" id="1221500.ABE65_010585"/>
<feature type="transmembrane region" description="Helical" evidence="1">
    <location>
        <begin position="74"/>
        <end position="92"/>
    </location>
</feature>
<feature type="transmembrane region" description="Helical" evidence="1">
    <location>
        <begin position="44"/>
        <end position="62"/>
    </location>
</feature>
<keyword evidence="1" id="KW-0812">Transmembrane</keyword>